<dbReference type="Proteomes" id="UP000319257">
    <property type="component" value="Unassembled WGS sequence"/>
</dbReference>
<evidence type="ECO:0000256" key="1">
    <source>
        <dbReference type="ARBA" id="ARBA00022679"/>
    </source>
</evidence>
<dbReference type="GO" id="GO:0006004">
    <property type="term" value="P:fucose metabolic process"/>
    <property type="evidence" value="ECO:0007669"/>
    <property type="project" value="UniProtKB-KW"/>
</dbReference>
<dbReference type="AlphaFoldDB" id="A0A507B0T1"/>
<evidence type="ECO:0000256" key="2">
    <source>
        <dbReference type="ARBA" id="ARBA00023253"/>
    </source>
</evidence>
<dbReference type="InParanoid" id="A0A507B0T1"/>
<proteinExistence type="predicted"/>
<keyword evidence="1" id="KW-0808">Transferase</keyword>
<dbReference type="RefSeq" id="XP_030998396.1">
    <property type="nucleotide sequence ID" value="XM_031137947.1"/>
</dbReference>
<dbReference type="OrthoDB" id="20368at2759"/>
<organism evidence="4 5">
    <name type="scientific">Thyridium curvatum</name>
    <dbReference type="NCBI Taxonomy" id="1093900"/>
    <lineage>
        <taxon>Eukaryota</taxon>
        <taxon>Fungi</taxon>
        <taxon>Dikarya</taxon>
        <taxon>Ascomycota</taxon>
        <taxon>Pezizomycotina</taxon>
        <taxon>Sordariomycetes</taxon>
        <taxon>Sordariomycetidae</taxon>
        <taxon>Thyridiales</taxon>
        <taxon>Thyridiaceae</taxon>
        <taxon>Thyridium</taxon>
    </lineage>
</organism>
<sequence length="448" mass="50470">MFISLRHPAIKLGVPLLLLIWIVTYLASPATYTSAYTSFLRQFKNERTLYVNDFLKHEVGDPFDGVGIERLCASRTWTPGLILSCDPVPGGVGEVKNGHLTCIRIAIEMGAELVLPDIIRRSEMKLEELIPNDRGPHRGIPMDYFFDIPHLVNSLATHCPQMKVYKSMGELYQQPSLLHPPKMSIGDLTQDFVAGSVAKKPEELANKIKEFMDNKSPPRDRKYPFMVHLMTPTFFWPTAYDSPDFTNNFGRILRLREDVRRLAAAGLFNMQKMFSLNLDPRGGLKRDSFVGVHLRTERDVQGKFPPYEDQAGDYLDVIVENRVPVVYLATGATKDNVTHFKERCEDFKATVVLKTDILEGADRARLDQLTWDQRALVDYEIMLRAGLVTGTSMSSFAWNLALRRKNSFGSSGGPINGTDSKAVRFKDEYSVIFGAAGVAANIQMSIWP</sequence>
<dbReference type="CDD" id="cd11296">
    <property type="entry name" value="O-FucT_like"/>
    <property type="match status" value="1"/>
</dbReference>
<comment type="caution">
    <text evidence="4">The sequence shown here is derived from an EMBL/GenBank/DDBJ whole genome shotgun (WGS) entry which is preliminary data.</text>
</comment>
<evidence type="ECO:0000256" key="3">
    <source>
        <dbReference type="ARBA" id="ARBA00023277"/>
    </source>
</evidence>
<name>A0A507B0T1_9PEZI</name>
<evidence type="ECO:0000313" key="4">
    <source>
        <dbReference type="EMBL" id="TPX16685.1"/>
    </source>
</evidence>
<keyword evidence="5" id="KW-1185">Reference proteome</keyword>
<keyword evidence="3" id="KW-0119">Carbohydrate metabolism</keyword>
<protein>
    <recommendedName>
        <fullName evidence="6">O-fucosyltransferase family protein</fullName>
    </recommendedName>
</protein>
<dbReference type="Gene3D" id="3.40.50.11350">
    <property type="match status" value="1"/>
</dbReference>
<dbReference type="InterPro" id="IPR019378">
    <property type="entry name" value="GDP-Fuc_O-FucTrfase"/>
</dbReference>
<evidence type="ECO:0008006" key="6">
    <source>
        <dbReference type="Google" id="ProtNLM"/>
    </source>
</evidence>
<gene>
    <name evidence="4" type="ORF">E0L32_003626</name>
</gene>
<accession>A0A507B0T1</accession>
<dbReference type="Pfam" id="PF10250">
    <property type="entry name" value="O-FucT"/>
    <property type="match status" value="1"/>
</dbReference>
<keyword evidence="2" id="KW-0294">Fucose metabolism</keyword>
<evidence type="ECO:0000313" key="5">
    <source>
        <dbReference type="Proteomes" id="UP000319257"/>
    </source>
</evidence>
<reference evidence="4 5" key="1">
    <citation type="submission" date="2019-06" db="EMBL/GenBank/DDBJ databases">
        <title>Draft genome sequence of the filamentous fungus Phialemoniopsis curvata isolated from diesel fuel.</title>
        <authorList>
            <person name="Varaljay V.A."/>
            <person name="Lyon W.J."/>
            <person name="Crouch A.L."/>
            <person name="Drake C.E."/>
            <person name="Hollomon J.M."/>
            <person name="Nadeau L.J."/>
            <person name="Nunn H.S."/>
            <person name="Stevenson B.S."/>
            <person name="Bojanowski C.L."/>
            <person name="Crookes-Goodson W.J."/>
        </authorList>
    </citation>
    <scope>NUCLEOTIDE SEQUENCE [LARGE SCALE GENOMIC DNA]</scope>
    <source>
        <strain evidence="4 5">D216</strain>
    </source>
</reference>
<dbReference type="GO" id="GO:0016740">
    <property type="term" value="F:transferase activity"/>
    <property type="evidence" value="ECO:0007669"/>
    <property type="project" value="UniProtKB-KW"/>
</dbReference>
<dbReference type="EMBL" id="SKBQ01000016">
    <property type="protein sequence ID" value="TPX16685.1"/>
    <property type="molecule type" value="Genomic_DNA"/>
</dbReference>
<dbReference type="GeneID" id="41971073"/>